<feature type="transmembrane region" description="Helical" evidence="1">
    <location>
        <begin position="52"/>
        <end position="73"/>
    </location>
</feature>
<feature type="transmembrane region" description="Helical" evidence="1">
    <location>
        <begin position="21"/>
        <end position="40"/>
    </location>
</feature>
<reference evidence="2 3" key="1">
    <citation type="journal article" date="2013" name="Genome Announc.">
        <title>Draft genome sequences for three mercury-methylating, sulfate-reducing bacteria.</title>
        <authorList>
            <person name="Brown S.D."/>
            <person name="Hurt R.A.Jr."/>
            <person name="Gilmour C.C."/>
            <person name="Elias D.A."/>
        </authorList>
    </citation>
    <scope>NUCLEOTIDE SEQUENCE [LARGE SCALE GENOMIC DNA]</scope>
    <source>
        <strain evidence="2 3">DSM 2059</strain>
    </source>
</reference>
<organism evidence="2 3">
    <name type="scientific">Desulfococcus multivorans DSM 2059</name>
    <dbReference type="NCBI Taxonomy" id="1121405"/>
    <lineage>
        <taxon>Bacteria</taxon>
        <taxon>Pseudomonadati</taxon>
        <taxon>Thermodesulfobacteriota</taxon>
        <taxon>Desulfobacteria</taxon>
        <taxon>Desulfobacterales</taxon>
        <taxon>Desulfococcaceae</taxon>
        <taxon>Desulfococcus</taxon>
    </lineage>
</organism>
<sequence>MEQSSERTERNFLTTPLSQRGVPVLVVYLLALLGGIYMLNPGSGIIELIPDNIPIIGNLDEGGAMLAVWYGFIEFLERRRKRKE</sequence>
<proteinExistence type="predicted"/>
<gene>
    <name evidence="2" type="ORF">dsmv_0980</name>
</gene>
<keyword evidence="1" id="KW-1133">Transmembrane helix</keyword>
<keyword evidence="3" id="KW-1185">Reference proteome</keyword>
<evidence type="ECO:0000313" key="2">
    <source>
        <dbReference type="EMBL" id="EPR44944.1"/>
    </source>
</evidence>
<dbReference type="RefSeq" id="WP_020875171.1">
    <property type="nucleotide sequence ID" value="NZ_ATHJ01000011.1"/>
</dbReference>
<accession>S7VDY3</accession>
<name>S7VDY3_DESML</name>
<comment type="caution">
    <text evidence="2">The sequence shown here is derived from an EMBL/GenBank/DDBJ whole genome shotgun (WGS) entry which is preliminary data.</text>
</comment>
<evidence type="ECO:0000313" key="3">
    <source>
        <dbReference type="Proteomes" id="UP000014977"/>
    </source>
</evidence>
<keyword evidence="1" id="KW-0472">Membrane</keyword>
<dbReference type="Proteomes" id="UP000014977">
    <property type="component" value="Unassembled WGS sequence"/>
</dbReference>
<dbReference type="EMBL" id="ATHJ01000011">
    <property type="protein sequence ID" value="EPR44944.1"/>
    <property type="molecule type" value="Genomic_DNA"/>
</dbReference>
<evidence type="ECO:0000256" key="1">
    <source>
        <dbReference type="SAM" id="Phobius"/>
    </source>
</evidence>
<protein>
    <submittedName>
        <fullName evidence="2">Uncharacterized protein</fullName>
    </submittedName>
</protein>
<dbReference type="STRING" id="897.B2D07_11790"/>
<keyword evidence="1" id="KW-0812">Transmembrane</keyword>
<dbReference type="AlphaFoldDB" id="S7VDY3"/>